<feature type="transmembrane region" description="Helical" evidence="2">
    <location>
        <begin position="92"/>
        <end position="112"/>
    </location>
</feature>
<dbReference type="Proteomes" id="UP001305746">
    <property type="component" value="Unassembled WGS sequence"/>
</dbReference>
<proteinExistence type="predicted"/>
<dbReference type="EMBL" id="JAYDCJ010000003">
    <property type="protein sequence ID" value="MEA1081130.1"/>
    <property type="molecule type" value="Genomic_DNA"/>
</dbReference>
<name>A0ABU5NZB4_9GAMM</name>
<dbReference type="RefSeq" id="WP_322855603.1">
    <property type="nucleotide sequence ID" value="NZ_JAYDCJ010000003.1"/>
</dbReference>
<feature type="transmembrane region" description="Helical" evidence="2">
    <location>
        <begin position="50"/>
        <end position="71"/>
    </location>
</feature>
<feature type="region of interest" description="Disordered" evidence="1">
    <location>
        <begin position="153"/>
        <end position="198"/>
    </location>
</feature>
<accession>A0ABU5NZB4</accession>
<reference evidence="3 4" key="1">
    <citation type="submission" date="2023-12" db="EMBL/GenBank/DDBJ databases">
        <title>Marinobacter qingdaonensis sp. nov., isolated from the intertidal sediment of Qingdao, PR China.</title>
        <authorList>
            <person name="Li Y."/>
        </authorList>
    </citation>
    <scope>NUCLEOTIDE SEQUENCE [LARGE SCALE GENOMIC DNA]</scope>
    <source>
        <strain evidence="3 4">ASW11-75</strain>
    </source>
</reference>
<organism evidence="3 4">
    <name type="scientific">Marinobacter qingdaonensis</name>
    <dbReference type="NCBI Taxonomy" id="3108486"/>
    <lineage>
        <taxon>Bacteria</taxon>
        <taxon>Pseudomonadati</taxon>
        <taxon>Pseudomonadota</taxon>
        <taxon>Gammaproteobacteria</taxon>
        <taxon>Pseudomonadales</taxon>
        <taxon>Marinobacteraceae</taxon>
        <taxon>Marinobacter</taxon>
    </lineage>
</organism>
<keyword evidence="4" id="KW-1185">Reference proteome</keyword>
<evidence type="ECO:0000313" key="3">
    <source>
        <dbReference type="EMBL" id="MEA1081130.1"/>
    </source>
</evidence>
<protein>
    <submittedName>
        <fullName evidence="3">Uncharacterized protein</fullName>
    </submittedName>
</protein>
<feature type="compositionally biased region" description="Polar residues" evidence="1">
    <location>
        <begin position="184"/>
        <end position="198"/>
    </location>
</feature>
<keyword evidence="2" id="KW-1133">Transmembrane helix</keyword>
<comment type="caution">
    <text evidence="3">The sequence shown here is derived from an EMBL/GenBank/DDBJ whole genome shotgun (WGS) entry which is preliminary data.</text>
</comment>
<keyword evidence="2" id="KW-0472">Membrane</keyword>
<evidence type="ECO:0000313" key="4">
    <source>
        <dbReference type="Proteomes" id="UP001305746"/>
    </source>
</evidence>
<keyword evidence="2" id="KW-0812">Transmembrane</keyword>
<evidence type="ECO:0000256" key="2">
    <source>
        <dbReference type="SAM" id="Phobius"/>
    </source>
</evidence>
<evidence type="ECO:0000256" key="1">
    <source>
        <dbReference type="SAM" id="MobiDB-lite"/>
    </source>
</evidence>
<sequence length="198" mass="21796">MANWIRTIPIRALFARMFTLLFFVLAFTLVSATAMEVFAQLQSGKELMQTLIKGVNGSIIALAVYELAMVIRSEYSGPSESHDVITMLRRTLPRFIGTVCVAMSLEGLIMIIKYSQLDLAGNLYYPVAIIVSTAMLLAALGVFLRMAPRELVRDNEEPGRSGPAVQPPTDPAMVKPGQPWPDQWQANEPGQGFQQGHA</sequence>
<gene>
    <name evidence="3" type="ORF">U5822_10645</name>
</gene>
<feature type="transmembrane region" description="Helical" evidence="2">
    <location>
        <begin position="124"/>
        <end position="144"/>
    </location>
</feature>